<keyword evidence="6 8" id="KW-0288">FMN</keyword>
<evidence type="ECO:0000259" key="9">
    <source>
        <dbReference type="PROSITE" id="PS50902"/>
    </source>
</evidence>
<dbReference type="InterPro" id="IPR050619">
    <property type="entry name" value="Flavodoxin"/>
</dbReference>
<accession>A0ABS6TAB7</accession>
<evidence type="ECO:0000313" key="11">
    <source>
        <dbReference type="Proteomes" id="UP000774130"/>
    </source>
</evidence>
<organism evidence="10 11">
    <name type="scientific">Enterococcus alishanensis</name>
    <dbReference type="NCBI Taxonomy" id="1303817"/>
    <lineage>
        <taxon>Bacteria</taxon>
        <taxon>Bacillati</taxon>
        <taxon>Bacillota</taxon>
        <taxon>Bacilli</taxon>
        <taxon>Lactobacillales</taxon>
        <taxon>Enterococcaceae</taxon>
        <taxon>Enterococcus</taxon>
    </lineage>
</organism>
<dbReference type="PANTHER" id="PTHR42809">
    <property type="entry name" value="FLAVODOXIN 2"/>
    <property type="match status" value="1"/>
</dbReference>
<keyword evidence="7 8" id="KW-0249">Electron transport</keyword>
<protein>
    <recommendedName>
        <fullName evidence="8">Flavodoxin</fullName>
    </recommendedName>
</protein>
<dbReference type="NCBIfam" id="NF005587">
    <property type="entry name" value="PRK07308.1"/>
    <property type="match status" value="1"/>
</dbReference>
<evidence type="ECO:0000256" key="3">
    <source>
        <dbReference type="ARBA" id="ARBA00005267"/>
    </source>
</evidence>
<dbReference type="Proteomes" id="UP000774130">
    <property type="component" value="Unassembled WGS sequence"/>
</dbReference>
<dbReference type="PROSITE" id="PS50902">
    <property type="entry name" value="FLAVODOXIN_LIKE"/>
    <property type="match status" value="1"/>
</dbReference>
<reference evidence="10 11" key="1">
    <citation type="submission" date="2021-06" db="EMBL/GenBank/DDBJ databases">
        <title>Enterococcus alishanensis sp. nov., a novel lactic acid bacterium isolated from fresh coffee beans.</title>
        <authorList>
            <person name="Chen Y.-S."/>
        </authorList>
    </citation>
    <scope>NUCLEOTIDE SEQUENCE [LARGE SCALE GENOMIC DNA]</scope>
    <source>
        <strain evidence="10 11">ALS3</strain>
    </source>
</reference>
<evidence type="ECO:0000256" key="6">
    <source>
        <dbReference type="ARBA" id="ARBA00022643"/>
    </source>
</evidence>
<evidence type="ECO:0000256" key="1">
    <source>
        <dbReference type="ARBA" id="ARBA00001917"/>
    </source>
</evidence>
<dbReference type="Pfam" id="PF00258">
    <property type="entry name" value="Flavodoxin_1"/>
    <property type="match status" value="1"/>
</dbReference>
<sequence length="147" mass="16091">MTVAKIVFASLTGNTEEIADVVAETLEDLAIEVEMEEVGAVEAEDFESADICIVATYTYSEGDLPEEMKDFYEELQELDLTGKIYGVVGSGDTFYKNFATSVNRFEEAFEKTGAIKGADFVKVDTNAEEEDIQNLEAFAKKIAAVAN</sequence>
<dbReference type="InterPro" id="IPR008254">
    <property type="entry name" value="Flavodoxin/NO_synth"/>
</dbReference>
<keyword evidence="11" id="KW-1185">Reference proteome</keyword>
<dbReference type="PROSITE" id="PS00201">
    <property type="entry name" value="FLAVODOXIN"/>
    <property type="match status" value="1"/>
</dbReference>
<comment type="caution">
    <text evidence="10">The sequence shown here is derived from an EMBL/GenBank/DDBJ whole genome shotgun (WGS) entry which is preliminary data.</text>
</comment>
<keyword evidence="4 8" id="KW-0813">Transport</keyword>
<dbReference type="EMBL" id="JAHUZB010000002">
    <property type="protein sequence ID" value="MBV7389839.1"/>
    <property type="molecule type" value="Genomic_DNA"/>
</dbReference>
<gene>
    <name evidence="10" type="ORF">KUA55_04045</name>
</gene>
<keyword evidence="5 8" id="KW-0285">Flavoprotein</keyword>
<feature type="domain" description="Flavodoxin-like" evidence="9">
    <location>
        <begin position="4"/>
        <end position="143"/>
    </location>
</feature>
<dbReference type="RefSeq" id="WP_218324907.1">
    <property type="nucleotide sequence ID" value="NZ_JAHUZB010000002.1"/>
</dbReference>
<name>A0ABS6TAB7_9ENTE</name>
<evidence type="ECO:0000256" key="2">
    <source>
        <dbReference type="ARBA" id="ARBA00003297"/>
    </source>
</evidence>
<proteinExistence type="inferred from homology"/>
<evidence type="ECO:0000256" key="5">
    <source>
        <dbReference type="ARBA" id="ARBA00022630"/>
    </source>
</evidence>
<evidence type="ECO:0000256" key="8">
    <source>
        <dbReference type="RuleBase" id="RU367037"/>
    </source>
</evidence>
<comment type="function">
    <text evidence="2 8">Low-potential electron donor to a number of redox enzymes.</text>
</comment>
<dbReference type="PANTHER" id="PTHR42809:SF1">
    <property type="entry name" value="FLAVODOXIN 1"/>
    <property type="match status" value="1"/>
</dbReference>
<dbReference type="InterPro" id="IPR001226">
    <property type="entry name" value="Flavodoxin_CS"/>
</dbReference>
<dbReference type="NCBIfam" id="TIGR01753">
    <property type="entry name" value="flav_short"/>
    <property type="match status" value="1"/>
</dbReference>
<evidence type="ECO:0000256" key="4">
    <source>
        <dbReference type="ARBA" id="ARBA00022448"/>
    </source>
</evidence>
<evidence type="ECO:0000256" key="7">
    <source>
        <dbReference type="ARBA" id="ARBA00022982"/>
    </source>
</evidence>
<comment type="similarity">
    <text evidence="3 8">Belongs to the flavodoxin family.</text>
</comment>
<evidence type="ECO:0000313" key="10">
    <source>
        <dbReference type="EMBL" id="MBV7389839.1"/>
    </source>
</evidence>
<comment type="cofactor">
    <cofactor evidence="1 8">
        <name>FMN</name>
        <dbReference type="ChEBI" id="CHEBI:58210"/>
    </cofactor>
</comment>
<dbReference type="InterPro" id="IPR010087">
    <property type="entry name" value="Flav_short"/>
</dbReference>